<sequence length="304" mass="34945">MKGFIKLHRKIIDWEWYGDINTFAVFLHLLLKANHRPKNWRGKVIERGQLVTGRKILSSELRLSEQQIRTCLKRLQSTNEITIKSTSQYSIVTLVNYSLHQDSEEQSTNDSTKQSTAEITNEQPTENGTFEKIVKNSTNESTNNQPAESVDTKGVGRNSNQQLTDDLTNKQPTTNQQLTTNKKLKNEKNVKKDLKDINTLKSLPPEKLLSEKELVFFKPDCVDLGIWKEFISLRKRKKAEKTVRATRSLIKNLDECVQNGVSRTDMILMCLDKGWKGVNYQWYLNLNSNNRGAANGIDDSNIDW</sequence>
<comment type="caution">
    <text evidence="2">The sequence shown here is derived from an EMBL/GenBank/DDBJ whole genome shotgun (WGS) entry which is preliminary data.</text>
</comment>
<gene>
    <name evidence="2" type="ORF">FLL46_23995</name>
</gene>
<accession>A0A545U042</accession>
<feature type="compositionally biased region" description="Polar residues" evidence="1">
    <location>
        <begin position="102"/>
        <end position="128"/>
    </location>
</feature>
<feature type="region of interest" description="Disordered" evidence="1">
    <location>
        <begin position="102"/>
        <end position="175"/>
    </location>
</feature>
<name>A0A545U042_9GAMM</name>
<proteinExistence type="predicted"/>
<keyword evidence="3" id="KW-1185">Reference proteome</keyword>
<evidence type="ECO:0000313" key="3">
    <source>
        <dbReference type="Proteomes" id="UP000315439"/>
    </source>
</evidence>
<dbReference type="RefSeq" id="WP_142934497.1">
    <property type="nucleotide sequence ID" value="NZ_ML660171.1"/>
</dbReference>
<feature type="compositionally biased region" description="Polar residues" evidence="1">
    <location>
        <begin position="157"/>
        <end position="175"/>
    </location>
</feature>
<dbReference type="OrthoDB" id="179763at2"/>
<evidence type="ECO:0000256" key="1">
    <source>
        <dbReference type="SAM" id="MobiDB-lite"/>
    </source>
</evidence>
<reference evidence="2 3" key="1">
    <citation type="submission" date="2019-07" db="EMBL/GenBank/DDBJ databases">
        <title>Draft genome for Aliikangiella sp. M105.</title>
        <authorList>
            <person name="Wang G."/>
        </authorList>
    </citation>
    <scope>NUCLEOTIDE SEQUENCE [LARGE SCALE GENOMIC DNA]</scope>
    <source>
        <strain evidence="2 3">M105</strain>
    </source>
</reference>
<protein>
    <submittedName>
        <fullName evidence="2">Uncharacterized protein</fullName>
    </submittedName>
</protein>
<organism evidence="2 3">
    <name type="scientific">Aliikangiella coralliicola</name>
    <dbReference type="NCBI Taxonomy" id="2592383"/>
    <lineage>
        <taxon>Bacteria</taxon>
        <taxon>Pseudomonadati</taxon>
        <taxon>Pseudomonadota</taxon>
        <taxon>Gammaproteobacteria</taxon>
        <taxon>Oceanospirillales</taxon>
        <taxon>Pleioneaceae</taxon>
        <taxon>Aliikangiella</taxon>
    </lineage>
</organism>
<dbReference type="Proteomes" id="UP000315439">
    <property type="component" value="Unassembled WGS sequence"/>
</dbReference>
<evidence type="ECO:0000313" key="2">
    <source>
        <dbReference type="EMBL" id="TQV82834.1"/>
    </source>
</evidence>
<dbReference type="EMBL" id="VIKS01000015">
    <property type="protein sequence ID" value="TQV82834.1"/>
    <property type="molecule type" value="Genomic_DNA"/>
</dbReference>
<feature type="compositionally biased region" description="Polar residues" evidence="1">
    <location>
        <begin position="135"/>
        <end position="147"/>
    </location>
</feature>
<dbReference type="AlphaFoldDB" id="A0A545U042"/>